<evidence type="ECO:0000313" key="1">
    <source>
        <dbReference type="EMBL" id="RDY00671.1"/>
    </source>
</evidence>
<comment type="caution">
    <text evidence="1">The sequence shown here is derived from an EMBL/GenBank/DDBJ whole genome shotgun (WGS) entry which is preliminary data.</text>
</comment>
<feature type="non-terminal residue" evidence="1">
    <location>
        <position position="1"/>
    </location>
</feature>
<sequence length="103" mass="11797">VCFPRPCETVVLSSASSETHSLYELDIKYQNLNGIRNMSQHHGDEIKYVADDNEMSEVEDYYEYDPLALGSQLQENPITDTTAAETKWGKDIQDIPWDRLSII</sequence>
<name>A0A371HCZ9_MUCPR</name>
<feature type="non-terminal residue" evidence="1">
    <location>
        <position position="103"/>
    </location>
</feature>
<dbReference type="STRING" id="157652.A0A371HCZ9"/>
<dbReference type="EMBL" id="QJKJ01002936">
    <property type="protein sequence ID" value="RDY00671.1"/>
    <property type="molecule type" value="Genomic_DNA"/>
</dbReference>
<accession>A0A371HCZ9</accession>
<dbReference type="Proteomes" id="UP000257109">
    <property type="component" value="Unassembled WGS sequence"/>
</dbReference>
<proteinExistence type="predicted"/>
<evidence type="ECO:0000313" key="2">
    <source>
        <dbReference type="Proteomes" id="UP000257109"/>
    </source>
</evidence>
<dbReference type="AlphaFoldDB" id="A0A371HCZ9"/>
<keyword evidence="2" id="KW-1185">Reference proteome</keyword>
<organism evidence="1 2">
    <name type="scientific">Mucuna pruriens</name>
    <name type="common">Velvet bean</name>
    <name type="synonym">Dolichos pruriens</name>
    <dbReference type="NCBI Taxonomy" id="157652"/>
    <lineage>
        <taxon>Eukaryota</taxon>
        <taxon>Viridiplantae</taxon>
        <taxon>Streptophyta</taxon>
        <taxon>Embryophyta</taxon>
        <taxon>Tracheophyta</taxon>
        <taxon>Spermatophyta</taxon>
        <taxon>Magnoliopsida</taxon>
        <taxon>eudicotyledons</taxon>
        <taxon>Gunneridae</taxon>
        <taxon>Pentapetalae</taxon>
        <taxon>rosids</taxon>
        <taxon>fabids</taxon>
        <taxon>Fabales</taxon>
        <taxon>Fabaceae</taxon>
        <taxon>Papilionoideae</taxon>
        <taxon>50 kb inversion clade</taxon>
        <taxon>NPAAA clade</taxon>
        <taxon>indigoferoid/millettioid clade</taxon>
        <taxon>Phaseoleae</taxon>
        <taxon>Mucuna</taxon>
    </lineage>
</organism>
<dbReference type="OrthoDB" id="785207at2759"/>
<reference evidence="1" key="1">
    <citation type="submission" date="2018-05" db="EMBL/GenBank/DDBJ databases">
        <title>Draft genome of Mucuna pruriens seed.</title>
        <authorList>
            <person name="Nnadi N.E."/>
            <person name="Vos R."/>
            <person name="Hasami M.H."/>
            <person name="Devisetty U.K."/>
            <person name="Aguiy J.C."/>
        </authorList>
    </citation>
    <scope>NUCLEOTIDE SEQUENCE [LARGE SCALE GENOMIC DNA]</scope>
    <source>
        <strain evidence="1">JCA_2017</strain>
    </source>
</reference>
<protein>
    <submittedName>
        <fullName evidence="1">Uncharacterized protein</fullName>
    </submittedName>
</protein>
<gene>
    <name evidence="1" type="ORF">CR513_16124</name>
</gene>